<dbReference type="OrthoDB" id="125994at2"/>
<sequence>MALDPQAIERMSADYTEAWNSGDPAKVASFYAPDAGIVINKGDPHMGTAAMQAMVAGFYAAVPDLELTCDGVLVAGDHAVFQWTFTGHDTETKNPLRVSGWEEWDLGPDLKVKASRGWFDAEDYARQIAGE</sequence>
<accession>A0A0J9E652</accession>
<dbReference type="NCBIfam" id="TIGR02246">
    <property type="entry name" value="SgcJ/EcaC family oxidoreductase"/>
    <property type="match status" value="1"/>
</dbReference>
<gene>
    <name evidence="2" type="ORF">AIOL_002270</name>
</gene>
<dbReference type="InterPro" id="IPR037401">
    <property type="entry name" value="SnoaL-like"/>
</dbReference>
<evidence type="ECO:0000313" key="3">
    <source>
        <dbReference type="Proteomes" id="UP000037178"/>
    </source>
</evidence>
<reference evidence="2 3" key="1">
    <citation type="submission" date="2015-06" db="EMBL/GenBank/DDBJ databases">
        <title>Draft genome sequence of an Alphaproteobacteria species associated to the Mediterranean sponge Oscarella lobularis.</title>
        <authorList>
            <person name="Jourda C."/>
            <person name="Santini S."/>
            <person name="Claverie J.-M."/>
        </authorList>
    </citation>
    <scope>NUCLEOTIDE SEQUENCE [LARGE SCALE GENOMIC DNA]</scope>
    <source>
        <strain evidence="2">IGS</strain>
    </source>
</reference>
<proteinExistence type="predicted"/>
<dbReference type="InterPro" id="IPR011944">
    <property type="entry name" value="Steroid_delta5-4_isomerase"/>
</dbReference>
<dbReference type="Pfam" id="PF12680">
    <property type="entry name" value="SnoaL_2"/>
    <property type="match status" value="1"/>
</dbReference>
<evidence type="ECO:0000313" key="2">
    <source>
        <dbReference type="EMBL" id="KMW57309.1"/>
    </source>
</evidence>
<protein>
    <recommendedName>
        <fullName evidence="1">SnoaL-like domain-containing protein</fullName>
    </recommendedName>
</protein>
<comment type="caution">
    <text evidence="2">The sequence shown here is derived from an EMBL/GenBank/DDBJ whole genome shotgun (WGS) entry which is preliminary data.</text>
</comment>
<dbReference type="SUPFAM" id="SSF54427">
    <property type="entry name" value="NTF2-like"/>
    <property type="match status" value="1"/>
</dbReference>
<dbReference type="PATRIC" id="fig|1675527.3.peg.2384"/>
<keyword evidence="3" id="KW-1185">Reference proteome</keyword>
<dbReference type="AlphaFoldDB" id="A0A0J9E652"/>
<dbReference type="EMBL" id="LFTY01000002">
    <property type="protein sequence ID" value="KMW57309.1"/>
    <property type="molecule type" value="Genomic_DNA"/>
</dbReference>
<dbReference type="InterPro" id="IPR032710">
    <property type="entry name" value="NTF2-like_dom_sf"/>
</dbReference>
<organism evidence="2 3">
    <name type="scientific">Candidatus Rhodobacter oscarellae</name>
    <dbReference type="NCBI Taxonomy" id="1675527"/>
    <lineage>
        <taxon>Bacteria</taxon>
        <taxon>Pseudomonadati</taxon>
        <taxon>Pseudomonadota</taxon>
        <taxon>Alphaproteobacteria</taxon>
        <taxon>Rhodobacterales</taxon>
        <taxon>Rhodobacter group</taxon>
        <taxon>Rhodobacter</taxon>
    </lineage>
</organism>
<evidence type="ECO:0000259" key="1">
    <source>
        <dbReference type="Pfam" id="PF12680"/>
    </source>
</evidence>
<name>A0A0J9E652_9RHOB</name>
<feature type="domain" description="SnoaL-like" evidence="1">
    <location>
        <begin position="14"/>
        <end position="106"/>
    </location>
</feature>
<dbReference type="RefSeq" id="WP_049643047.1">
    <property type="nucleotide sequence ID" value="NZ_LFTY01000002.1"/>
</dbReference>
<dbReference type="Proteomes" id="UP000037178">
    <property type="component" value="Unassembled WGS sequence"/>
</dbReference>
<dbReference type="STRING" id="1675527.AIOL_002270"/>
<dbReference type="Gene3D" id="3.10.450.50">
    <property type="match status" value="1"/>
</dbReference>